<evidence type="ECO:0000313" key="8">
    <source>
        <dbReference type="RefSeq" id="XP_033579983.1"/>
    </source>
</evidence>
<evidence type="ECO:0000256" key="3">
    <source>
        <dbReference type="ARBA" id="ARBA00023163"/>
    </source>
</evidence>
<feature type="region of interest" description="Disordered" evidence="5">
    <location>
        <begin position="344"/>
        <end position="379"/>
    </location>
</feature>
<organism evidence="6">
    <name type="scientific">Mytilinidion resinicola</name>
    <dbReference type="NCBI Taxonomy" id="574789"/>
    <lineage>
        <taxon>Eukaryota</taxon>
        <taxon>Fungi</taxon>
        <taxon>Dikarya</taxon>
        <taxon>Ascomycota</taxon>
        <taxon>Pezizomycotina</taxon>
        <taxon>Dothideomycetes</taxon>
        <taxon>Pleosporomycetidae</taxon>
        <taxon>Mytilinidiales</taxon>
        <taxon>Mytilinidiaceae</taxon>
        <taxon>Mytilinidion</taxon>
    </lineage>
</organism>
<evidence type="ECO:0000313" key="6">
    <source>
        <dbReference type="EMBL" id="KAF2813019.1"/>
    </source>
</evidence>
<sequence length="742" mass="79876">MNQQVNMVGMNAAGGPVGGTPTMNNRRNQPMDEANKQLNTYIYEYLLKNSHYQTARLFKDEAPVKLKSGQKGNPNGRATNGVDSMDTDSKANGLQGRPDDLELPDVPENQSTDNSFLLDWWYQFWELFGAARGRGGTSSAHAYLNHTRAAAQLRNDQQRSQLMANSMNSMQYRNMMQQMPNGMGVPNDLQRKAMQNNRNPQQLQQMQQNMKNQQALMSAQMSRDGSGMDIGQRPQSPGSANNAPSPNKRPRLEGNGFNGQPMGGARSQGMVPQPMGATSTAANAHQMMATNGLNPGDMSGQFEFASQAQNAQQKSLEVYTQSLAHQQRTAFNHTMAKGINPSIAQGSPMGQGGLEGSQDLFNSTPRMPGGAPGQPQGNHALQDYQMQLMLLEQQNKKRLMMARQEQDNMAQGPHGQPPVNAQGFAPSMSPSGSRAGPSPNPNDQMRKQTPKMGPQGLPGSPMAADMQQNRNSPGPNGFDPSQMPPGMPPQYYQQMPNNAMMRPPSSHPQFNNGQYTPQQMETIARNGGRIPNGGNWPQGPQLMPNQGQQPGPMGTPQQRNSAMPPPPAPPTGEPARTQPSSPAQPPAPPTPSQGTKANTRKKDNKETKKKPTKKNTGNAATAPATEGDTAPTPTPSTPINPMNANSFNPNQKNGQQGNVQSQQSVAAPAPQVQQPPMDNPGAPFGNLGEEFNGLDFPTVDGPDVLENFDFDSFLHTEDTGAFGPLGGDFNFGLDGVEAGGDL</sequence>
<feature type="region of interest" description="Disordered" evidence="5">
    <location>
        <begin position="404"/>
        <end position="698"/>
    </location>
</feature>
<dbReference type="SMART" id="SM00667">
    <property type="entry name" value="LisH"/>
    <property type="match status" value="1"/>
</dbReference>
<feature type="compositionally biased region" description="Low complexity" evidence="5">
    <location>
        <begin position="197"/>
        <end position="214"/>
    </location>
</feature>
<feature type="compositionally biased region" description="Low complexity" evidence="5">
    <location>
        <begin position="537"/>
        <end position="558"/>
    </location>
</feature>
<dbReference type="AlphaFoldDB" id="A0A6A6YWX2"/>
<comment type="subcellular location">
    <subcellularLocation>
        <location evidence="1">Nucleus</location>
    </subcellularLocation>
</comment>
<reference evidence="6 8" key="1">
    <citation type="journal article" date="2020" name="Stud. Mycol.">
        <title>101 Dothideomycetes genomes: a test case for predicting lifestyles and emergence of pathogens.</title>
        <authorList>
            <person name="Haridas S."/>
            <person name="Albert R."/>
            <person name="Binder M."/>
            <person name="Bloem J."/>
            <person name="Labutti K."/>
            <person name="Salamov A."/>
            <person name="Andreopoulos B."/>
            <person name="Baker S."/>
            <person name="Barry K."/>
            <person name="Bills G."/>
            <person name="Bluhm B."/>
            <person name="Cannon C."/>
            <person name="Castanera R."/>
            <person name="Culley D."/>
            <person name="Daum C."/>
            <person name="Ezra D."/>
            <person name="Gonzalez J."/>
            <person name="Henrissat B."/>
            <person name="Kuo A."/>
            <person name="Liang C."/>
            <person name="Lipzen A."/>
            <person name="Lutzoni F."/>
            <person name="Magnuson J."/>
            <person name="Mondo S."/>
            <person name="Nolan M."/>
            <person name="Ohm R."/>
            <person name="Pangilinan J."/>
            <person name="Park H.-J."/>
            <person name="Ramirez L."/>
            <person name="Alfaro M."/>
            <person name="Sun H."/>
            <person name="Tritt A."/>
            <person name="Yoshinaga Y."/>
            <person name="Zwiers L.-H."/>
            <person name="Turgeon B."/>
            <person name="Goodwin S."/>
            <person name="Spatafora J."/>
            <person name="Crous P."/>
            <person name="Grigoriev I."/>
        </authorList>
    </citation>
    <scope>NUCLEOTIDE SEQUENCE</scope>
    <source>
        <strain evidence="6 8">CBS 304.34</strain>
    </source>
</reference>
<dbReference type="GO" id="GO:0005634">
    <property type="term" value="C:nucleus"/>
    <property type="evidence" value="ECO:0007669"/>
    <property type="project" value="UniProtKB-SubCell"/>
</dbReference>
<proteinExistence type="predicted"/>
<feature type="compositionally biased region" description="Low complexity" evidence="5">
    <location>
        <begin position="614"/>
        <end position="625"/>
    </location>
</feature>
<evidence type="ECO:0008006" key="9">
    <source>
        <dbReference type="Google" id="ProtNLM"/>
    </source>
</evidence>
<feature type="compositionally biased region" description="Polar residues" evidence="5">
    <location>
        <begin position="233"/>
        <end position="245"/>
    </location>
</feature>
<feature type="compositionally biased region" description="Polar residues" evidence="5">
    <location>
        <begin position="639"/>
        <end position="652"/>
    </location>
</feature>
<evidence type="ECO:0000256" key="4">
    <source>
        <dbReference type="ARBA" id="ARBA00023242"/>
    </source>
</evidence>
<reference evidence="8" key="3">
    <citation type="submission" date="2025-04" db="UniProtKB">
        <authorList>
            <consortium name="RefSeq"/>
        </authorList>
    </citation>
    <scope>IDENTIFICATION</scope>
    <source>
        <strain evidence="8">CBS 304.34</strain>
    </source>
</reference>
<dbReference type="GeneID" id="54454542"/>
<dbReference type="Proteomes" id="UP000504636">
    <property type="component" value="Unplaced"/>
</dbReference>
<reference evidence="8" key="2">
    <citation type="submission" date="2020-04" db="EMBL/GenBank/DDBJ databases">
        <authorList>
            <consortium name="NCBI Genome Project"/>
        </authorList>
    </citation>
    <scope>NUCLEOTIDE SEQUENCE</scope>
    <source>
        <strain evidence="8">CBS 304.34</strain>
    </source>
</reference>
<keyword evidence="2" id="KW-0805">Transcription regulation</keyword>
<evidence type="ECO:0000256" key="5">
    <source>
        <dbReference type="SAM" id="MobiDB-lite"/>
    </source>
</evidence>
<evidence type="ECO:0000256" key="1">
    <source>
        <dbReference type="ARBA" id="ARBA00004123"/>
    </source>
</evidence>
<dbReference type="InterPro" id="IPR006594">
    <property type="entry name" value="LisH"/>
</dbReference>
<feature type="compositionally biased region" description="Low complexity" evidence="5">
    <location>
        <begin position="653"/>
        <end position="676"/>
    </location>
</feature>
<protein>
    <recommendedName>
        <fullName evidence="9">LisH domain-containing protein</fullName>
    </recommendedName>
</protein>
<evidence type="ECO:0000313" key="7">
    <source>
        <dbReference type="Proteomes" id="UP000504636"/>
    </source>
</evidence>
<dbReference type="PROSITE" id="PS50896">
    <property type="entry name" value="LISH"/>
    <property type="match status" value="1"/>
</dbReference>
<dbReference type="PANTHER" id="PTHR45093:SF2">
    <property type="entry name" value="LISH DOMAIN-CONTAINING PROTEIN"/>
    <property type="match status" value="1"/>
</dbReference>
<keyword evidence="3" id="KW-0804">Transcription</keyword>
<accession>A0A6A6YWX2</accession>
<feature type="compositionally biased region" description="Polar residues" evidence="5">
    <location>
        <begin position="70"/>
        <end position="82"/>
    </location>
</feature>
<feature type="region of interest" description="Disordered" evidence="5">
    <location>
        <begin position="65"/>
        <end position="104"/>
    </location>
</feature>
<keyword evidence="4" id="KW-0539">Nucleus</keyword>
<feature type="compositionally biased region" description="Pro residues" evidence="5">
    <location>
        <begin position="582"/>
        <end position="591"/>
    </location>
</feature>
<evidence type="ECO:0000256" key="2">
    <source>
        <dbReference type="ARBA" id="ARBA00023015"/>
    </source>
</evidence>
<dbReference type="OrthoDB" id="5600002at2759"/>
<gene>
    <name evidence="6 8" type="ORF">BDZ99DRAFT_247636</name>
</gene>
<keyword evidence="7" id="KW-1185">Reference proteome</keyword>
<feature type="compositionally biased region" description="Polar residues" evidence="5">
    <location>
        <begin position="507"/>
        <end position="521"/>
    </location>
</feature>
<name>A0A6A6YWX2_9PEZI</name>
<dbReference type="PANTHER" id="PTHR45093">
    <property type="entry name" value="TRANSCRIPTION ACTIVATOR MSS11"/>
    <property type="match status" value="1"/>
</dbReference>
<dbReference type="EMBL" id="MU003696">
    <property type="protein sequence ID" value="KAF2813019.1"/>
    <property type="molecule type" value="Genomic_DNA"/>
</dbReference>
<dbReference type="Pfam" id="PF08513">
    <property type="entry name" value="LisH"/>
    <property type="match status" value="1"/>
</dbReference>
<feature type="region of interest" description="Disordered" evidence="5">
    <location>
        <begin position="197"/>
        <end position="269"/>
    </location>
</feature>
<dbReference type="RefSeq" id="XP_033579983.1">
    <property type="nucleotide sequence ID" value="XM_033713649.1"/>
</dbReference>
<feature type="compositionally biased region" description="Pro residues" evidence="5">
    <location>
        <begin position="563"/>
        <end position="572"/>
    </location>
</feature>